<gene>
    <name evidence="2" type="ordered locus">Corgl_1713</name>
</gene>
<evidence type="ECO:0000313" key="3">
    <source>
        <dbReference type="Proteomes" id="UP000006851"/>
    </source>
</evidence>
<feature type="transmembrane region" description="Helical" evidence="1">
    <location>
        <begin position="151"/>
        <end position="171"/>
    </location>
</feature>
<dbReference type="GO" id="GO:0009401">
    <property type="term" value="P:phosphoenolpyruvate-dependent sugar phosphotransferase system"/>
    <property type="evidence" value="ECO:0007669"/>
    <property type="project" value="InterPro"/>
</dbReference>
<dbReference type="HOGENOM" id="CLU_060742_0_0_11"/>
<accession>F2NB58</accession>
<keyword evidence="1" id="KW-0812">Transmembrane</keyword>
<name>F2NB58_CORGP</name>
<dbReference type="eggNOG" id="COG3716">
    <property type="taxonomic scope" value="Bacteria"/>
</dbReference>
<dbReference type="InterPro" id="IPR050303">
    <property type="entry name" value="GatZ_KbaZ_carbometab"/>
</dbReference>
<feature type="transmembrane region" description="Helical" evidence="1">
    <location>
        <begin position="192"/>
        <end position="215"/>
    </location>
</feature>
<dbReference type="PANTHER" id="PTHR32502">
    <property type="entry name" value="N-ACETYLGALACTOSAMINE PERMEASE II COMPONENT-RELATED"/>
    <property type="match status" value="1"/>
</dbReference>
<keyword evidence="1" id="KW-1133">Transmembrane helix</keyword>
<dbReference type="Pfam" id="PF03613">
    <property type="entry name" value="EIID-AGA"/>
    <property type="match status" value="1"/>
</dbReference>
<feature type="transmembrane region" description="Helical" evidence="1">
    <location>
        <begin position="263"/>
        <end position="283"/>
    </location>
</feature>
<reference evidence="3" key="1">
    <citation type="journal article" date="2013" name="Stand. Genomic Sci.">
        <title>Complete genome sequence of Coriobacterium glomerans type strain (PW2(T)) from the midgut of Pyrrhocoris apterus L. (red soldier bug).</title>
        <authorList>
            <person name="Stackebrandt E."/>
            <person name="Zeytun A."/>
            <person name="Lapidus A."/>
            <person name="Nolan M."/>
            <person name="Lucas S."/>
            <person name="Hammon N."/>
            <person name="Deshpande S."/>
            <person name="Cheng J.F."/>
            <person name="Tapia R."/>
            <person name="Goodwin L.A."/>
            <person name="Pitluck S."/>
            <person name="Liolios K."/>
            <person name="Pagani I."/>
            <person name="Ivanova N."/>
            <person name="Mavromatis K."/>
            <person name="Mikhailova N."/>
            <person name="Huntemann M."/>
            <person name="Pati A."/>
            <person name="Chen A."/>
            <person name="Palaniappan K."/>
            <person name="Chang Y.J."/>
            <person name="Land M."/>
            <person name="Hauser L."/>
            <person name="Rohde M."/>
            <person name="Pukall R."/>
            <person name="Goker M."/>
            <person name="Detter J.C."/>
            <person name="Woyke T."/>
            <person name="Bristow J."/>
            <person name="Eisen J.A."/>
            <person name="Markowitz V."/>
            <person name="Hugenholtz P."/>
            <person name="Kyrpides N.C."/>
            <person name="Klenk H.P."/>
        </authorList>
    </citation>
    <scope>NUCLEOTIDE SEQUENCE</scope>
    <source>
        <strain evidence="3">ATCC 49209 / DSM 20642 / JCM 10262 / PW2</strain>
    </source>
</reference>
<dbReference type="GO" id="GO:0005886">
    <property type="term" value="C:plasma membrane"/>
    <property type="evidence" value="ECO:0007669"/>
    <property type="project" value="TreeGrafter"/>
</dbReference>
<organism evidence="2 3">
    <name type="scientific">Coriobacterium glomerans (strain ATCC 49209 / DSM 20642 / JCM 10262 / PW2)</name>
    <dbReference type="NCBI Taxonomy" id="700015"/>
    <lineage>
        <taxon>Bacteria</taxon>
        <taxon>Bacillati</taxon>
        <taxon>Actinomycetota</taxon>
        <taxon>Coriobacteriia</taxon>
        <taxon>Coriobacteriales</taxon>
        <taxon>Coriobacteriaceae</taxon>
        <taxon>Coriobacterium</taxon>
    </lineage>
</organism>
<keyword evidence="3" id="KW-1185">Reference proteome</keyword>
<keyword evidence="1" id="KW-0472">Membrane</keyword>
<proteinExistence type="predicted"/>
<dbReference type="InterPro" id="IPR004704">
    <property type="entry name" value="PTS_IID_man"/>
</dbReference>
<evidence type="ECO:0000256" key="1">
    <source>
        <dbReference type="SAM" id="Phobius"/>
    </source>
</evidence>
<dbReference type="PANTHER" id="PTHR32502:SF23">
    <property type="entry name" value="TRANSPORT PROTEIN, PTS SYSTEM"/>
    <property type="match status" value="1"/>
</dbReference>
<evidence type="ECO:0000313" key="2">
    <source>
        <dbReference type="EMBL" id="AEB07809.1"/>
    </source>
</evidence>
<dbReference type="RefSeq" id="WP_013709551.1">
    <property type="nucleotide sequence ID" value="NC_015389.1"/>
</dbReference>
<dbReference type="STRING" id="700015.Corgl_1713"/>
<dbReference type="OrthoDB" id="9811533at2"/>
<dbReference type="KEGG" id="cgo:Corgl_1713"/>
<dbReference type="PROSITE" id="PS51108">
    <property type="entry name" value="PTS_EIID"/>
    <property type="match status" value="1"/>
</dbReference>
<dbReference type="AlphaFoldDB" id="F2NB58"/>
<sequence length="284" mass="30698">MTDTIAAAPDRPIAESPLLNTKDLRGVALRSYTIMGSFNYERMQGLGFLCSILKPLRKIYSGDDNALRAAMRRNVAAFNMTCAPSPFVMGITMAMEENHSRDPSLDPSSINAIKVSLMGPLSGIGDTFFWGIFRVLACSLAIGFATQGSPIAPFVLLLSFGIPNIAVRLVGVRLGYSRGRVLIEHLEKSGQMQLVTQCASIVGAMAIGCMIAMWVKISSPLVFTMGNMKIAVQDYLDQISPKLLPLVVTLGILWCLKKNIKVPFIILGIVVIGFLLGITGIIAM</sequence>
<feature type="transmembrane region" description="Helical" evidence="1">
    <location>
        <begin position="235"/>
        <end position="256"/>
    </location>
</feature>
<protein>
    <submittedName>
        <fullName evidence="2">PTS system IID component, Man family</fullName>
    </submittedName>
</protein>
<dbReference type="EMBL" id="CP002628">
    <property type="protein sequence ID" value="AEB07809.1"/>
    <property type="molecule type" value="Genomic_DNA"/>
</dbReference>
<dbReference type="Proteomes" id="UP000006851">
    <property type="component" value="Chromosome"/>
</dbReference>